<dbReference type="SUPFAM" id="SSF55781">
    <property type="entry name" value="GAF domain-like"/>
    <property type="match status" value="1"/>
</dbReference>
<evidence type="ECO:0000259" key="3">
    <source>
        <dbReference type="SMART" id="SM00065"/>
    </source>
</evidence>
<evidence type="ECO:0000313" key="4">
    <source>
        <dbReference type="EMBL" id="MFD1643010.1"/>
    </source>
</evidence>
<dbReference type="Pfam" id="PF08448">
    <property type="entry name" value="PAS_4"/>
    <property type="match status" value="1"/>
</dbReference>
<proteinExistence type="predicted"/>
<dbReference type="PANTHER" id="PTHR34236:SF1">
    <property type="entry name" value="DIMETHYL SULFOXIDE REDUCTASE TRANSCRIPTIONAL ACTIVATOR"/>
    <property type="match status" value="1"/>
</dbReference>
<dbReference type="InterPro" id="IPR003018">
    <property type="entry name" value="GAF"/>
</dbReference>
<dbReference type="InterPro" id="IPR031803">
    <property type="entry name" value="BAT_GAF/HTH-assoc"/>
</dbReference>
<dbReference type="Pfam" id="PF15915">
    <property type="entry name" value="BAT"/>
    <property type="match status" value="1"/>
</dbReference>
<name>A0ABD6DCE8_9EURY</name>
<dbReference type="InterPro" id="IPR036388">
    <property type="entry name" value="WH-like_DNA-bd_sf"/>
</dbReference>
<organism evidence="4 5">
    <name type="scientific">Halohasta litorea</name>
    <dbReference type="NCBI Taxonomy" id="869891"/>
    <lineage>
        <taxon>Archaea</taxon>
        <taxon>Methanobacteriati</taxon>
        <taxon>Methanobacteriota</taxon>
        <taxon>Stenosarchaea group</taxon>
        <taxon>Halobacteria</taxon>
        <taxon>Halobacteriales</taxon>
        <taxon>Haloferacaceae</taxon>
        <taxon>Halohasta</taxon>
    </lineage>
</organism>
<dbReference type="PANTHER" id="PTHR34236">
    <property type="entry name" value="DIMETHYL SULFOXIDE REDUCTASE TRANSCRIPTIONAL ACTIVATOR"/>
    <property type="match status" value="1"/>
</dbReference>
<accession>A0ABD6DCE8</accession>
<sequence length="530" mass="58310">MDSRLQLLGKSLDALPVNVSLLDEEGRILQTNDAWREFGTRNDIRMAADTIGINYLDVCERSRTDTARRARRGLSELLAGTREEFQLEYPCHSPVEQRWFLLVAVPVTVDGRRHAVVAHINVTEYKLAARQRERQVAHLEALRDLSAAIREVTHVIIDQSSRSEIERTVCSALVETTGYNCVWMGTVDGRSGAITVHTSAGDCGDTINGEFEGMLGETIVRQAIWTHQVQATTDTHEDPAFDWRNDADQAYSEQALAAVPIIHGGALYGICCVYSDRSTAFGSDERAILAQLGTVVGHAIAASERTRALMSDELIEVDLLIPALFGQLPSATDWRIEITQTVATDGNYVMYGTTSAAEIDTITAVFEPLDDADLTVISGTDESRRIAIRLARQCVIPLLATHGWSTETAILENGDCSLTVHLPSSDTVRELIEVVREHHPDVELRARRQIHVDPGTDAERAASALGDLTDRQRTVLQTAHAAGYFEWPRDASGEEVAETLGIASPTFHQHLRVGQGKLMNAIFEELPVTA</sequence>
<evidence type="ECO:0000256" key="2">
    <source>
        <dbReference type="ARBA" id="ARBA00023163"/>
    </source>
</evidence>
<comment type="caution">
    <text evidence="4">The sequence shown here is derived from an EMBL/GenBank/DDBJ whole genome shotgun (WGS) entry which is preliminary data.</text>
</comment>
<evidence type="ECO:0000256" key="1">
    <source>
        <dbReference type="ARBA" id="ARBA00023015"/>
    </source>
</evidence>
<protein>
    <submittedName>
        <fullName evidence="4">Bacterio-opsin activator domain-containing protein</fullName>
    </submittedName>
</protein>
<dbReference type="Gene3D" id="3.30.450.40">
    <property type="match status" value="1"/>
</dbReference>
<reference evidence="4 5" key="1">
    <citation type="journal article" date="2019" name="Int. J. Syst. Evol. Microbiol.">
        <title>The Global Catalogue of Microorganisms (GCM) 10K type strain sequencing project: providing services to taxonomists for standard genome sequencing and annotation.</title>
        <authorList>
            <consortium name="The Broad Institute Genomics Platform"/>
            <consortium name="The Broad Institute Genome Sequencing Center for Infectious Disease"/>
            <person name="Wu L."/>
            <person name="Ma J."/>
        </authorList>
    </citation>
    <scope>NUCLEOTIDE SEQUENCE [LARGE SCALE GENOMIC DNA]</scope>
    <source>
        <strain evidence="4 5">CGMCC 1.10593</strain>
    </source>
</reference>
<dbReference type="EMBL" id="JBHUDM010000004">
    <property type="protein sequence ID" value="MFD1643010.1"/>
    <property type="molecule type" value="Genomic_DNA"/>
</dbReference>
<dbReference type="InterPro" id="IPR013656">
    <property type="entry name" value="PAS_4"/>
</dbReference>
<dbReference type="SMART" id="SM00065">
    <property type="entry name" value="GAF"/>
    <property type="match status" value="1"/>
</dbReference>
<dbReference type="InterPro" id="IPR029016">
    <property type="entry name" value="GAF-like_dom_sf"/>
</dbReference>
<keyword evidence="5" id="KW-1185">Reference proteome</keyword>
<feature type="domain" description="GAF" evidence="3">
    <location>
        <begin position="144"/>
        <end position="310"/>
    </location>
</feature>
<dbReference type="Gene3D" id="3.30.450.20">
    <property type="entry name" value="PAS domain"/>
    <property type="match status" value="1"/>
</dbReference>
<dbReference type="Pfam" id="PF13185">
    <property type="entry name" value="GAF_2"/>
    <property type="match status" value="1"/>
</dbReference>
<dbReference type="Proteomes" id="UP001597052">
    <property type="component" value="Unassembled WGS sequence"/>
</dbReference>
<evidence type="ECO:0000313" key="5">
    <source>
        <dbReference type="Proteomes" id="UP001597052"/>
    </source>
</evidence>
<dbReference type="AlphaFoldDB" id="A0ABD6DCE8"/>
<dbReference type="RefSeq" id="WP_256396461.1">
    <property type="nucleotide sequence ID" value="NZ_JANHDJ010000004.1"/>
</dbReference>
<gene>
    <name evidence="4" type="ORF">ACFSBW_14130</name>
</gene>
<dbReference type="InterPro" id="IPR035965">
    <property type="entry name" value="PAS-like_dom_sf"/>
</dbReference>
<keyword evidence="2" id="KW-0804">Transcription</keyword>
<dbReference type="Pfam" id="PF04967">
    <property type="entry name" value="HTH_10"/>
    <property type="match status" value="1"/>
</dbReference>
<dbReference type="InterPro" id="IPR007050">
    <property type="entry name" value="HTH_bacterioopsin"/>
</dbReference>
<dbReference type="Gene3D" id="1.10.10.10">
    <property type="entry name" value="Winged helix-like DNA-binding domain superfamily/Winged helix DNA-binding domain"/>
    <property type="match status" value="1"/>
</dbReference>
<dbReference type="SUPFAM" id="SSF55785">
    <property type="entry name" value="PYP-like sensor domain (PAS domain)"/>
    <property type="match status" value="1"/>
</dbReference>
<keyword evidence="1" id="KW-0805">Transcription regulation</keyword>